<feature type="binding site" evidence="1">
    <location>
        <position position="137"/>
    </location>
    <ligand>
        <name>S-adenosyl-L-methionine</name>
        <dbReference type="ChEBI" id="CHEBI:59789"/>
    </ligand>
</feature>
<dbReference type="InterPro" id="IPR029063">
    <property type="entry name" value="SAM-dependent_MTases_sf"/>
</dbReference>
<protein>
    <recommendedName>
        <fullName evidence="1">Ribosomal RNA small subunit methyltransferase J</fullName>
        <ecNumber evidence="1">2.1.1.242</ecNumber>
    </recommendedName>
    <alternativeName>
        <fullName evidence="1">16S rRNA m2G1516 methyltransferase</fullName>
    </alternativeName>
    <alternativeName>
        <fullName evidence="1">rRNA (guanine-N(2)-)-methyltransferase</fullName>
    </alternativeName>
</protein>
<keyword evidence="1" id="KW-0698">rRNA processing</keyword>
<dbReference type="Proteomes" id="UP000194003">
    <property type="component" value="Unassembled WGS sequence"/>
</dbReference>
<comment type="catalytic activity">
    <reaction evidence="1">
        <text>guanosine(1516) in 16S rRNA + S-adenosyl-L-methionine = N(2)-methylguanosine(1516) in 16S rRNA + S-adenosyl-L-homocysteine + H(+)</text>
        <dbReference type="Rhea" id="RHEA:43220"/>
        <dbReference type="Rhea" id="RHEA-COMP:10412"/>
        <dbReference type="Rhea" id="RHEA-COMP:10413"/>
        <dbReference type="ChEBI" id="CHEBI:15378"/>
        <dbReference type="ChEBI" id="CHEBI:57856"/>
        <dbReference type="ChEBI" id="CHEBI:59789"/>
        <dbReference type="ChEBI" id="CHEBI:74269"/>
        <dbReference type="ChEBI" id="CHEBI:74481"/>
        <dbReference type="EC" id="2.1.1.242"/>
    </reaction>
</comment>
<dbReference type="AlphaFoldDB" id="A0A1Y2K6F5"/>
<dbReference type="InterPro" id="IPR007536">
    <property type="entry name" value="16SrRNA_methylTrfase_J"/>
</dbReference>
<dbReference type="EC" id="2.1.1.242" evidence="1"/>
<gene>
    <name evidence="1" type="primary">rsmJ</name>
    <name evidence="3" type="ORF">MAIT1_03420</name>
</gene>
<dbReference type="SUPFAM" id="SSF53335">
    <property type="entry name" value="S-adenosyl-L-methionine-dependent methyltransferases"/>
    <property type="match status" value="1"/>
</dbReference>
<dbReference type="STRING" id="1434232.MAIT1_03420"/>
<dbReference type="EMBL" id="LVJN01000018">
    <property type="protein sequence ID" value="OSM05254.1"/>
    <property type="molecule type" value="Genomic_DNA"/>
</dbReference>
<dbReference type="Gene3D" id="3.40.50.150">
    <property type="entry name" value="Vaccinia Virus protein VP39"/>
    <property type="match status" value="1"/>
</dbReference>
<comment type="similarity">
    <text evidence="1">Belongs to the methyltransferase superfamily. RsmJ family.</text>
</comment>
<evidence type="ECO:0000256" key="1">
    <source>
        <dbReference type="HAMAP-Rule" id="MF_01523"/>
    </source>
</evidence>
<feature type="binding site" evidence="1">
    <location>
        <begin position="83"/>
        <end position="84"/>
    </location>
    <ligand>
        <name>S-adenosyl-L-methionine</name>
        <dbReference type="ChEBI" id="CHEBI:59789"/>
    </ligand>
</feature>
<comment type="subcellular location">
    <subcellularLocation>
        <location evidence="1">Cytoplasm</location>
    </subcellularLocation>
</comment>
<proteinExistence type="inferred from homology"/>
<name>A0A1Y2K6F5_9PROT</name>
<keyword evidence="4" id="KW-1185">Reference proteome</keyword>
<comment type="function">
    <text evidence="1">Specifically methylates the guanosine in position 1516 of 16S rRNA.</text>
</comment>
<dbReference type="GO" id="GO:0005737">
    <property type="term" value="C:cytoplasm"/>
    <property type="evidence" value="ECO:0007669"/>
    <property type="project" value="UniProtKB-SubCell"/>
</dbReference>
<dbReference type="PANTHER" id="PTHR36112:SF1">
    <property type="entry name" value="RIBOSOMAL RNA SMALL SUBUNIT METHYLTRANSFERASE J"/>
    <property type="match status" value="1"/>
</dbReference>
<dbReference type="CDD" id="cd02440">
    <property type="entry name" value="AdoMet_MTases"/>
    <property type="match status" value="1"/>
</dbReference>
<comment type="caution">
    <text evidence="3">The sequence shown here is derived from an EMBL/GenBank/DDBJ whole genome shotgun (WGS) entry which is preliminary data.</text>
</comment>
<comment type="caution">
    <text evidence="1">Lacks conserved residue(s) required for the propagation of feature annotation.</text>
</comment>
<dbReference type="HAMAP" id="MF_01523">
    <property type="entry name" value="16SrRNA_methyltr_J"/>
    <property type="match status" value="1"/>
</dbReference>
<dbReference type="GO" id="GO:0008990">
    <property type="term" value="F:rRNA (guanine-N2-)-methyltransferase activity"/>
    <property type="evidence" value="ECO:0007669"/>
    <property type="project" value="UniProtKB-UniRule"/>
</dbReference>
<evidence type="ECO:0000256" key="2">
    <source>
        <dbReference type="SAM" id="MobiDB-lite"/>
    </source>
</evidence>
<dbReference type="Pfam" id="PF04445">
    <property type="entry name" value="SAM_MT"/>
    <property type="match status" value="1"/>
</dbReference>
<keyword evidence="1" id="KW-0949">S-adenosyl-L-methionine</keyword>
<reference evidence="3 4" key="1">
    <citation type="journal article" date="2016" name="BMC Genomics">
        <title>Combined genomic and structural analyses of a cultured magnetotactic bacterium reveals its niche adaptation to a dynamic environment.</title>
        <authorList>
            <person name="Araujo A.C."/>
            <person name="Morillo V."/>
            <person name="Cypriano J."/>
            <person name="Teixeira L.C."/>
            <person name="Leao P."/>
            <person name="Lyra S."/>
            <person name="Almeida L.G."/>
            <person name="Bazylinski D.A."/>
            <person name="Vasconcellos A.T."/>
            <person name="Abreu F."/>
            <person name="Lins U."/>
        </authorList>
    </citation>
    <scope>NUCLEOTIDE SEQUENCE [LARGE SCALE GENOMIC DNA]</scope>
    <source>
        <strain evidence="3 4">IT-1</strain>
    </source>
</reference>
<keyword evidence="1 3" id="KW-0808">Transferase</keyword>
<organism evidence="3 4">
    <name type="scientific">Magnetofaba australis IT-1</name>
    <dbReference type="NCBI Taxonomy" id="1434232"/>
    <lineage>
        <taxon>Bacteria</taxon>
        <taxon>Pseudomonadati</taxon>
        <taxon>Pseudomonadota</taxon>
        <taxon>Magnetococcia</taxon>
        <taxon>Magnetococcales</taxon>
        <taxon>Magnetococcaceae</taxon>
        <taxon>Magnetofaba</taxon>
    </lineage>
</organism>
<sequence>MSHLLVVTAERLELRALTDPTGGGPVFAEFSGGAAENWERGQPLAKAVGVKGGVTPSILDATAGLGGDAWILARLGCAVTLIERSPIIAALLEDALQRAQRDDEAAPLATRMRLLAGDARELMAQWSDEPPDVITLDPMFPEKKKGALPNKEMRRLKQLVGDDADAAETLAGALQLAGKRVVVKRPLKAPPLDGPKPGHAISGRSTRFDVYHVANSKQVNS</sequence>
<evidence type="ECO:0000313" key="3">
    <source>
        <dbReference type="EMBL" id="OSM05254.1"/>
    </source>
</evidence>
<keyword evidence="1" id="KW-0963">Cytoplasm</keyword>
<accession>A0A1Y2K6F5</accession>
<keyword evidence="1 3" id="KW-0489">Methyltransferase</keyword>
<evidence type="ECO:0000313" key="4">
    <source>
        <dbReference type="Proteomes" id="UP000194003"/>
    </source>
</evidence>
<dbReference type="PANTHER" id="PTHR36112">
    <property type="entry name" value="RIBOSOMAL RNA SMALL SUBUNIT METHYLTRANSFERASE J"/>
    <property type="match status" value="1"/>
</dbReference>
<feature type="region of interest" description="Disordered" evidence="2">
    <location>
        <begin position="187"/>
        <end position="206"/>
    </location>
</feature>